<dbReference type="Proteomes" id="UP000270094">
    <property type="component" value="Unassembled WGS sequence"/>
</dbReference>
<evidence type="ECO:0000313" key="3">
    <source>
        <dbReference type="Proteomes" id="UP000270094"/>
    </source>
</evidence>
<feature type="domain" description="Integrase catalytic" evidence="1">
    <location>
        <begin position="1"/>
        <end position="88"/>
    </location>
</feature>
<dbReference type="InterPro" id="IPR012337">
    <property type="entry name" value="RNaseH-like_sf"/>
</dbReference>
<dbReference type="GO" id="GO:0003676">
    <property type="term" value="F:nucleic acid binding"/>
    <property type="evidence" value="ECO:0007669"/>
    <property type="project" value="InterPro"/>
</dbReference>
<evidence type="ECO:0000313" key="2">
    <source>
        <dbReference type="EMBL" id="VDM85426.1"/>
    </source>
</evidence>
<dbReference type="InterPro" id="IPR036397">
    <property type="entry name" value="RNaseH_sf"/>
</dbReference>
<dbReference type="PANTHER" id="PTHR47331:SF1">
    <property type="entry name" value="GAG-LIKE PROTEIN"/>
    <property type="match status" value="1"/>
</dbReference>
<dbReference type="OrthoDB" id="5862077at2759"/>
<sequence length="156" mass="17945">MVTRLIHLDVVSDLSTLAFLNMLRRFFGRRGVPKSITSDNAPTFLLGETILAECIGNLEQYKQVTPFAPWQGGFYERLVKTVKHSLYKTLKKSYPTFEEIKSTSLPRKDDCVLISNPIQPRHCWRMGRIKELVLSTDGEAREAIIILPSKRQIRRP</sequence>
<proteinExistence type="predicted"/>
<dbReference type="EMBL" id="UYYB01140357">
    <property type="protein sequence ID" value="VDM85426.1"/>
    <property type="molecule type" value="Genomic_DNA"/>
</dbReference>
<name>A0A3P7JPY8_STRVU</name>
<organism evidence="2 3">
    <name type="scientific">Strongylus vulgaris</name>
    <name type="common">Blood worm</name>
    <dbReference type="NCBI Taxonomy" id="40348"/>
    <lineage>
        <taxon>Eukaryota</taxon>
        <taxon>Metazoa</taxon>
        <taxon>Ecdysozoa</taxon>
        <taxon>Nematoda</taxon>
        <taxon>Chromadorea</taxon>
        <taxon>Rhabditida</taxon>
        <taxon>Rhabditina</taxon>
        <taxon>Rhabditomorpha</taxon>
        <taxon>Strongyloidea</taxon>
        <taxon>Strongylidae</taxon>
        <taxon>Strongylus</taxon>
    </lineage>
</organism>
<dbReference type="InterPro" id="IPR001584">
    <property type="entry name" value="Integrase_cat-core"/>
</dbReference>
<dbReference type="GO" id="GO:0015074">
    <property type="term" value="P:DNA integration"/>
    <property type="evidence" value="ECO:0007669"/>
    <property type="project" value="InterPro"/>
</dbReference>
<dbReference type="SUPFAM" id="SSF53098">
    <property type="entry name" value="Ribonuclease H-like"/>
    <property type="match status" value="1"/>
</dbReference>
<accession>A0A3P7JPY8</accession>
<feature type="non-terminal residue" evidence="2">
    <location>
        <position position="156"/>
    </location>
</feature>
<reference evidence="2 3" key="1">
    <citation type="submission" date="2018-11" db="EMBL/GenBank/DDBJ databases">
        <authorList>
            <consortium name="Pathogen Informatics"/>
        </authorList>
    </citation>
    <scope>NUCLEOTIDE SEQUENCE [LARGE SCALE GENOMIC DNA]</scope>
</reference>
<protein>
    <recommendedName>
        <fullName evidence="1">Integrase catalytic domain-containing protein</fullName>
    </recommendedName>
</protein>
<dbReference type="AlphaFoldDB" id="A0A3P7JPY8"/>
<gene>
    <name evidence="2" type="ORF">SVUK_LOCUS20424</name>
</gene>
<dbReference type="PANTHER" id="PTHR47331">
    <property type="entry name" value="PHD-TYPE DOMAIN-CONTAINING PROTEIN"/>
    <property type="match status" value="1"/>
</dbReference>
<evidence type="ECO:0000259" key="1">
    <source>
        <dbReference type="PROSITE" id="PS50994"/>
    </source>
</evidence>
<dbReference type="Gene3D" id="3.30.420.10">
    <property type="entry name" value="Ribonuclease H-like superfamily/Ribonuclease H"/>
    <property type="match status" value="1"/>
</dbReference>
<keyword evidence="3" id="KW-1185">Reference proteome</keyword>
<dbReference type="PROSITE" id="PS50994">
    <property type="entry name" value="INTEGRASE"/>
    <property type="match status" value="1"/>
</dbReference>